<organism evidence="9 10">
    <name type="scientific">Streptomyces flavotricini</name>
    <dbReference type="NCBI Taxonomy" id="66888"/>
    <lineage>
        <taxon>Bacteria</taxon>
        <taxon>Bacillati</taxon>
        <taxon>Actinomycetota</taxon>
        <taxon>Actinomycetes</taxon>
        <taxon>Kitasatosporales</taxon>
        <taxon>Streptomycetaceae</taxon>
        <taxon>Streptomyces</taxon>
    </lineage>
</organism>
<feature type="domain" description="Protein kinase" evidence="8">
    <location>
        <begin position="1"/>
        <end position="180"/>
    </location>
</feature>
<reference evidence="9 10" key="1">
    <citation type="submission" date="2021-08" db="EMBL/GenBank/DDBJ databases">
        <title>Genomic Architecture of Streptomyces flavotricini NGL1 and Streptomyces erythrochromogenes HMS4 With Differential Plant Beneficial attributes and laccase production capabilities.</title>
        <authorList>
            <person name="Salwan R."/>
            <person name="Kaur R."/>
            <person name="Sharma V."/>
        </authorList>
    </citation>
    <scope>NUCLEOTIDE SEQUENCE [LARGE SCALE GENOMIC DNA]</scope>
    <source>
        <strain evidence="9 10">NGL1</strain>
    </source>
</reference>
<evidence type="ECO:0000256" key="4">
    <source>
        <dbReference type="ARBA" id="ARBA00022741"/>
    </source>
</evidence>
<keyword evidence="2 9" id="KW-0723">Serine/threonine-protein kinase</keyword>
<keyword evidence="3" id="KW-0808">Transferase</keyword>
<keyword evidence="10" id="KW-1185">Reference proteome</keyword>
<evidence type="ECO:0000256" key="3">
    <source>
        <dbReference type="ARBA" id="ARBA00022679"/>
    </source>
</evidence>
<evidence type="ECO:0000256" key="5">
    <source>
        <dbReference type="ARBA" id="ARBA00022777"/>
    </source>
</evidence>
<dbReference type="InterPro" id="IPR011009">
    <property type="entry name" value="Kinase-like_dom_sf"/>
</dbReference>
<dbReference type="Gene3D" id="3.30.200.20">
    <property type="entry name" value="Phosphorylase Kinase, domain 1"/>
    <property type="match status" value="1"/>
</dbReference>
<dbReference type="PROSITE" id="PS00108">
    <property type="entry name" value="PROTEIN_KINASE_ST"/>
    <property type="match status" value="1"/>
</dbReference>
<name>A0ABS8DXA2_9ACTN</name>
<dbReference type="RefSeq" id="WP_229334038.1">
    <property type="nucleotide sequence ID" value="NZ_JAINUL010000001.1"/>
</dbReference>
<dbReference type="SUPFAM" id="SSF56112">
    <property type="entry name" value="Protein kinase-like (PK-like)"/>
    <property type="match status" value="1"/>
</dbReference>
<evidence type="ECO:0000256" key="7">
    <source>
        <dbReference type="SAM" id="MobiDB-lite"/>
    </source>
</evidence>
<dbReference type="InterPro" id="IPR008271">
    <property type="entry name" value="Ser/Thr_kinase_AS"/>
</dbReference>
<comment type="caution">
    <text evidence="9">The sequence shown here is derived from an EMBL/GenBank/DDBJ whole genome shotgun (WGS) entry which is preliminary data.</text>
</comment>
<evidence type="ECO:0000256" key="6">
    <source>
        <dbReference type="ARBA" id="ARBA00022840"/>
    </source>
</evidence>
<dbReference type="EC" id="2.7.11.1" evidence="1"/>
<evidence type="ECO:0000256" key="1">
    <source>
        <dbReference type="ARBA" id="ARBA00012513"/>
    </source>
</evidence>
<dbReference type="Pfam" id="PF00069">
    <property type="entry name" value="Pkinase"/>
    <property type="match status" value="1"/>
</dbReference>
<feature type="region of interest" description="Disordered" evidence="7">
    <location>
        <begin position="160"/>
        <end position="180"/>
    </location>
</feature>
<accession>A0ABS8DXA2</accession>
<dbReference type="Proteomes" id="UP001520654">
    <property type="component" value="Unassembled WGS sequence"/>
</dbReference>
<dbReference type="GO" id="GO:0004674">
    <property type="term" value="F:protein serine/threonine kinase activity"/>
    <property type="evidence" value="ECO:0007669"/>
    <property type="project" value="UniProtKB-KW"/>
</dbReference>
<keyword evidence="5 9" id="KW-0418">Kinase</keyword>
<evidence type="ECO:0000313" key="9">
    <source>
        <dbReference type="EMBL" id="MCC0093385.1"/>
    </source>
</evidence>
<gene>
    <name evidence="9" type="ORF">K7B10_00930</name>
</gene>
<evidence type="ECO:0000256" key="2">
    <source>
        <dbReference type="ARBA" id="ARBA00022527"/>
    </source>
</evidence>
<keyword evidence="6" id="KW-0067">ATP-binding</keyword>
<dbReference type="PROSITE" id="PS50011">
    <property type="entry name" value="PROTEIN_KINASE_DOM"/>
    <property type="match status" value="1"/>
</dbReference>
<dbReference type="EMBL" id="JAINUL010000001">
    <property type="protein sequence ID" value="MCC0093385.1"/>
    <property type="molecule type" value="Genomic_DNA"/>
</dbReference>
<dbReference type="Gene3D" id="1.10.510.10">
    <property type="entry name" value="Transferase(Phosphotransferase) domain 1"/>
    <property type="match status" value="1"/>
</dbReference>
<evidence type="ECO:0000313" key="10">
    <source>
        <dbReference type="Proteomes" id="UP001520654"/>
    </source>
</evidence>
<sequence>MGRVWRGHDTTLDRRVAVEEVLLPGGIAPDEREHMLRRTLREAQVAAQLNHPGISTVRDVVEHTGAPWIVMEFVAGRSFGALVEQDGRLPWEQVAAIGAEMADALAQAHAAGVVHRDLKPDNVLVQGRPTIITDFGIARVLDGSGTTRLTRTGIIVAPPSTCRPSSSKAGTRRGKVLERV</sequence>
<dbReference type="CDD" id="cd14014">
    <property type="entry name" value="STKc_PknB_like"/>
    <property type="match status" value="1"/>
</dbReference>
<evidence type="ECO:0000259" key="8">
    <source>
        <dbReference type="PROSITE" id="PS50011"/>
    </source>
</evidence>
<proteinExistence type="predicted"/>
<dbReference type="InterPro" id="IPR000719">
    <property type="entry name" value="Prot_kinase_dom"/>
</dbReference>
<keyword evidence="4" id="KW-0547">Nucleotide-binding</keyword>
<protein>
    <recommendedName>
        <fullName evidence="1">non-specific serine/threonine protein kinase</fullName>
        <ecNumber evidence="1">2.7.11.1</ecNumber>
    </recommendedName>
</protein>
<dbReference type="PANTHER" id="PTHR43289:SF6">
    <property type="entry name" value="SERINE_THREONINE-PROTEIN KINASE NEKL-3"/>
    <property type="match status" value="1"/>
</dbReference>
<dbReference type="PANTHER" id="PTHR43289">
    <property type="entry name" value="MITOGEN-ACTIVATED PROTEIN KINASE KINASE KINASE 20-RELATED"/>
    <property type="match status" value="1"/>
</dbReference>
<dbReference type="SMART" id="SM00220">
    <property type="entry name" value="S_TKc"/>
    <property type="match status" value="1"/>
</dbReference>